<dbReference type="Pfam" id="PF00403">
    <property type="entry name" value="HMA"/>
    <property type="match status" value="2"/>
</dbReference>
<dbReference type="InterPro" id="IPR044594">
    <property type="entry name" value="HIPP01/3/5/6"/>
</dbReference>
<dbReference type="GO" id="GO:0016020">
    <property type="term" value="C:membrane"/>
    <property type="evidence" value="ECO:0007669"/>
    <property type="project" value="UniProtKB-SubCell"/>
</dbReference>
<dbReference type="PANTHER" id="PTHR46413">
    <property type="entry name" value="HEAVY METAL-ASSOCIATED ISOPRENYLATED PLANT PROTEIN 6"/>
    <property type="match status" value="1"/>
</dbReference>
<feature type="domain" description="HMA" evidence="3">
    <location>
        <begin position="25"/>
        <end position="88"/>
    </location>
</feature>
<feature type="compositionally biased region" description="Basic and acidic residues" evidence="2">
    <location>
        <begin position="193"/>
        <end position="217"/>
    </location>
</feature>
<accession>A0AAV6KME7</accession>
<organism evidence="4 5">
    <name type="scientific">Rhododendron griersonianum</name>
    <dbReference type="NCBI Taxonomy" id="479676"/>
    <lineage>
        <taxon>Eukaryota</taxon>
        <taxon>Viridiplantae</taxon>
        <taxon>Streptophyta</taxon>
        <taxon>Embryophyta</taxon>
        <taxon>Tracheophyta</taxon>
        <taxon>Spermatophyta</taxon>
        <taxon>Magnoliopsida</taxon>
        <taxon>eudicotyledons</taxon>
        <taxon>Gunneridae</taxon>
        <taxon>Pentapetalae</taxon>
        <taxon>asterids</taxon>
        <taxon>Ericales</taxon>
        <taxon>Ericaceae</taxon>
        <taxon>Ericoideae</taxon>
        <taxon>Rhodoreae</taxon>
        <taxon>Rhododendron</taxon>
    </lineage>
</organism>
<evidence type="ECO:0000313" key="5">
    <source>
        <dbReference type="Proteomes" id="UP000823749"/>
    </source>
</evidence>
<feature type="region of interest" description="Disordered" evidence="2">
    <location>
        <begin position="288"/>
        <end position="333"/>
    </location>
</feature>
<evidence type="ECO:0000256" key="2">
    <source>
        <dbReference type="SAM" id="MobiDB-lite"/>
    </source>
</evidence>
<evidence type="ECO:0000313" key="4">
    <source>
        <dbReference type="EMBL" id="KAG5553636.1"/>
    </source>
</evidence>
<comment type="caution">
    <text evidence="4">The sequence shown here is derived from an EMBL/GenBank/DDBJ whole genome shotgun (WGS) entry which is preliminary data.</text>
</comment>
<feature type="domain" description="HMA" evidence="3">
    <location>
        <begin position="129"/>
        <end position="192"/>
    </location>
</feature>
<gene>
    <name evidence="4" type="ORF">RHGRI_011507</name>
</gene>
<feature type="compositionally biased region" description="Low complexity" evidence="2">
    <location>
        <begin position="288"/>
        <end position="299"/>
    </location>
</feature>
<reference evidence="4" key="1">
    <citation type="submission" date="2020-08" db="EMBL/GenBank/DDBJ databases">
        <title>Plant Genome Project.</title>
        <authorList>
            <person name="Zhang R.-G."/>
        </authorList>
    </citation>
    <scope>NUCLEOTIDE SEQUENCE</scope>
    <source>
        <strain evidence="4">WSP0</strain>
        <tissue evidence="4">Leaf</tissue>
    </source>
</reference>
<evidence type="ECO:0000259" key="3">
    <source>
        <dbReference type="PROSITE" id="PS50846"/>
    </source>
</evidence>
<dbReference type="PROSITE" id="PS50846">
    <property type="entry name" value="HMA_2"/>
    <property type="match status" value="2"/>
</dbReference>
<feature type="region of interest" description="Disordered" evidence="2">
    <location>
        <begin position="1"/>
        <end position="24"/>
    </location>
</feature>
<name>A0AAV6KME7_9ERIC</name>
<dbReference type="GO" id="GO:0009626">
    <property type="term" value="P:plant-type hypersensitive response"/>
    <property type="evidence" value="ECO:0007669"/>
    <property type="project" value="UniProtKB-KW"/>
</dbReference>
<dbReference type="CDD" id="cd00371">
    <property type="entry name" value="HMA"/>
    <property type="match status" value="2"/>
</dbReference>
<dbReference type="PANTHER" id="PTHR46413:SF1">
    <property type="entry name" value="HEAVY METAL-ASSOCIATED ISOPRENYLATED PLANT PROTEIN 6"/>
    <property type="match status" value="1"/>
</dbReference>
<dbReference type="GO" id="GO:0046872">
    <property type="term" value="F:metal ion binding"/>
    <property type="evidence" value="ECO:0007669"/>
    <property type="project" value="InterPro"/>
</dbReference>
<protein>
    <recommendedName>
        <fullName evidence="3">HMA domain-containing protein</fullName>
    </recommendedName>
</protein>
<feature type="region of interest" description="Disordered" evidence="2">
    <location>
        <begin position="193"/>
        <end position="232"/>
    </location>
</feature>
<feature type="region of interest" description="Disordered" evidence="2">
    <location>
        <begin position="70"/>
        <end position="131"/>
    </location>
</feature>
<dbReference type="Gene3D" id="3.30.70.100">
    <property type="match status" value="2"/>
</dbReference>
<comment type="subcellular location">
    <subcellularLocation>
        <location evidence="1">Membrane</location>
        <topology evidence="1">Peripheral membrane protein</topology>
    </subcellularLocation>
</comment>
<dbReference type="InterPro" id="IPR036163">
    <property type="entry name" value="HMA_dom_sf"/>
</dbReference>
<dbReference type="EMBL" id="JACTNZ010000004">
    <property type="protein sequence ID" value="KAG5553636.1"/>
    <property type="molecule type" value="Genomic_DNA"/>
</dbReference>
<proteinExistence type="predicted"/>
<sequence>MGEKDPAKSGGEEKKADGGKKDDGLVTVVMKLEMHCEGCAKKIKQSVRNFSGVKEVKADIETNKLTVTGKVDPTKLKQRVEDKTHKKVELISPQPKKDAAAAGGGDKKAEGKKSGEQKAEDKKPKEPAVSTVVLKIQVHCDGCKKKIKRVISKIKGVDSVTIDGEKGLATVKGTMDVKELIQYLKEKLKQSVEVEGGGGDKKGKEGGGDKKGKEGGGESKAPSSGDGKKIEEPKVEVNKMDYYGNAPSSSYYSAAPVHHQGYQDQGYGVPVYNQGYGVPVYNQHYINPGYGQGYPNQGYATEYSHPPPPPPPPSYGNTPDMFSDENPNACSVM</sequence>
<dbReference type="AlphaFoldDB" id="A0AAV6KME7"/>
<evidence type="ECO:0000256" key="1">
    <source>
        <dbReference type="ARBA" id="ARBA00004170"/>
    </source>
</evidence>
<dbReference type="SUPFAM" id="SSF55008">
    <property type="entry name" value="HMA, heavy metal-associated domain"/>
    <property type="match status" value="2"/>
</dbReference>
<dbReference type="Proteomes" id="UP000823749">
    <property type="component" value="Chromosome 4"/>
</dbReference>
<dbReference type="InterPro" id="IPR006121">
    <property type="entry name" value="HMA_dom"/>
</dbReference>
<keyword evidence="5" id="KW-1185">Reference proteome</keyword>
<feature type="compositionally biased region" description="Pro residues" evidence="2">
    <location>
        <begin position="305"/>
        <end position="314"/>
    </location>
</feature>
<feature type="compositionally biased region" description="Basic and acidic residues" evidence="2">
    <location>
        <begin position="72"/>
        <end position="126"/>
    </location>
</feature>